<gene>
    <name evidence="1" type="ORF">CDL15_Pgr004702</name>
</gene>
<accession>A0A218W7C3</accession>
<dbReference type="AlphaFoldDB" id="A0A218W7C3"/>
<protein>
    <submittedName>
        <fullName evidence="1">Uncharacterized protein</fullName>
    </submittedName>
</protein>
<proteinExistence type="predicted"/>
<sequence length="91" mass="10281">MFPQLRRSQVKIAEKIDIGRNAGIYLYKIYLFAHSFTFIVEHSATLFPSTALGFWARIGSYLHLGCFTPTWLLDCSSCTSRNPITCTLGES</sequence>
<dbReference type="EMBL" id="MTKT01005034">
    <property type="protein sequence ID" value="OWM68220.1"/>
    <property type="molecule type" value="Genomic_DNA"/>
</dbReference>
<evidence type="ECO:0000313" key="2">
    <source>
        <dbReference type="Proteomes" id="UP000197138"/>
    </source>
</evidence>
<organism evidence="1 2">
    <name type="scientific">Punica granatum</name>
    <name type="common">Pomegranate</name>
    <dbReference type="NCBI Taxonomy" id="22663"/>
    <lineage>
        <taxon>Eukaryota</taxon>
        <taxon>Viridiplantae</taxon>
        <taxon>Streptophyta</taxon>
        <taxon>Embryophyta</taxon>
        <taxon>Tracheophyta</taxon>
        <taxon>Spermatophyta</taxon>
        <taxon>Magnoliopsida</taxon>
        <taxon>eudicotyledons</taxon>
        <taxon>Gunneridae</taxon>
        <taxon>Pentapetalae</taxon>
        <taxon>rosids</taxon>
        <taxon>malvids</taxon>
        <taxon>Myrtales</taxon>
        <taxon>Lythraceae</taxon>
        <taxon>Punica</taxon>
    </lineage>
</organism>
<reference evidence="2" key="1">
    <citation type="journal article" date="2017" name="Plant J.">
        <title>The pomegranate (Punica granatum L.) genome and the genomics of punicalagin biosynthesis.</title>
        <authorList>
            <person name="Qin G."/>
            <person name="Xu C."/>
            <person name="Ming R."/>
            <person name="Tang H."/>
            <person name="Guyot R."/>
            <person name="Kramer E.M."/>
            <person name="Hu Y."/>
            <person name="Yi X."/>
            <person name="Qi Y."/>
            <person name="Xu X."/>
            <person name="Gao Z."/>
            <person name="Pan H."/>
            <person name="Jian J."/>
            <person name="Tian Y."/>
            <person name="Yue Z."/>
            <person name="Xu Y."/>
        </authorList>
    </citation>
    <scope>NUCLEOTIDE SEQUENCE [LARGE SCALE GENOMIC DNA]</scope>
    <source>
        <strain evidence="2">cv. Dabenzi</strain>
    </source>
</reference>
<name>A0A218W7C3_PUNGR</name>
<evidence type="ECO:0000313" key="1">
    <source>
        <dbReference type="EMBL" id="OWM68220.1"/>
    </source>
</evidence>
<comment type="caution">
    <text evidence="1">The sequence shown here is derived from an EMBL/GenBank/DDBJ whole genome shotgun (WGS) entry which is preliminary data.</text>
</comment>
<dbReference type="Proteomes" id="UP000197138">
    <property type="component" value="Unassembled WGS sequence"/>
</dbReference>